<name>A0AAV8PNT3_ENSVE</name>
<organism evidence="2 3">
    <name type="scientific">Ensete ventricosum</name>
    <name type="common">Abyssinian banana</name>
    <name type="synonym">Musa ensete</name>
    <dbReference type="NCBI Taxonomy" id="4639"/>
    <lineage>
        <taxon>Eukaryota</taxon>
        <taxon>Viridiplantae</taxon>
        <taxon>Streptophyta</taxon>
        <taxon>Embryophyta</taxon>
        <taxon>Tracheophyta</taxon>
        <taxon>Spermatophyta</taxon>
        <taxon>Magnoliopsida</taxon>
        <taxon>Liliopsida</taxon>
        <taxon>Zingiberales</taxon>
        <taxon>Musaceae</taxon>
        <taxon>Ensete</taxon>
    </lineage>
</organism>
<dbReference type="AlphaFoldDB" id="A0AAV8PNT3"/>
<evidence type="ECO:0000256" key="1">
    <source>
        <dbReference type="SAM" id="MobiDB-lite"/>
    </source>
</evidence>
<gene>
    <name evidence="2" type="ORF">OPV22_031274</name>
</gene>
<sequence length="131" mass="14309">MRLLFGSRLVFQIKIRENRRDGRESTGSGEGWRAKERSGVRDESPSRGGTAPPPSSWRWITSSSSSSSASSATSSTRSGPDRSPNRPQTIRVLLTPRSHSSIYSNLASRMLLLQGEVDRGSVIYSQGSLTP</sequence>
<proteinExistence type="predicted"/>
<feature type="compositionally biased region" description="Basic and acidic residues" evidence="1">
    <location>
        <begin position="32"/>
        <end position="45"/>
    </location>
</feature>
<dbReference type="EMBL" id="JAQQAF010000009">
    <property type="protein sequence ID" value="KAJ8458348.1"/>
    <property type="molecule type" value="Genomic_DNA"/>
</dbReference>
<dbReference type="Proteomes" id="UP001222027">
    <property type="component" value="Unassembled WGS sequence"/>
</dbReference>
<evidence type="ECO:0000313" key="2">
    <source>
        <dbReference type="EMBL" id="KAJ8458348.1"/>
    </source>
</evidence>
<protein>
    <submittedName>
        <fullName evidence="2">Uncharacterized protein</fullName>
    </submittedName>
</protein>
<reference evidence="2 3" key="1">
    <citation type="submission" date="2022-12" db="EMBL/GenBank/DDBJ databases">
        <title>Chromosome-scale assembly of the Ensete ventricosum genome.</title>
        <authorList>
            <person name="Dussert Y."/>
            <person name="Stocks J."/>
            <person name="Wendawek A."/>
            <person name="Woldeyes F."/>
            <person name="Nichols R.A."/>
            <person name="Borrell J.S."/>
        </authorList>
    </citation>
    <scope>NUCLEOTIDE SEQUENCE [LARGE SCALE GENOMIC DNA]</scope>
    <source>
        <strain evidence="3">cv. Maze</strain>
        <tissue evidence="2">Seeds</tissue>
    </source>
</reference>
<feature type="region of interest" description="Disordered" evidence="1">
    <location>
        <begin position="16"/>
        <end position="94"/>
    </location>
</feature>
<comment type="caution">
    <text evidence="2">The sequence shown here is derived from an EMBL/GenBank/DDBJ whole genome shotgun (WGS) entry which is preliminary data.</text>
</comment>
<evidence type="ECO:0000313" key="3">
    <source>
        <dbReference type="Proteomes" id="UP001222027"/>
    </source>
</evidence>
<accession>A0AAV8PNT3</accession>
<keyword evidence="3" id="KW-1185">Reference proteome</keyword>
<feature type="compositionally biased region" description="Low complexity" evidence="1">
    <location>
        <begin position="56"/>
        <end position="78"/>
    </location>
</feature>